<keyword evidence="1" id="KW-0472">Membrane</keyword>
<evidence type="ECO:0000313" key="2">
    <source>
        <dbReference type="EMBL" id="WLS01362.1"/>
    </source>
</evidence>
<feature type="transmembrane region" description="Helical" evidence="1">
    <location>
        <begin position="81"/>
        <end position="107"/>
    </location>
</feature>
<keyword evidence="3" id="KW-1185">Reference proteome</keyword>
<keyword evidence="1" id="KW-0812">Transmembrane</keyword>
<dbReference type="EMBL" id="CP132309">
    <property type="protein sequence ID" value="WLS01362.1"/>
    <property type="molecule type" value="Genomic_DNA"/>
</dbReference>
<feature type="transmembrane region" description="Helical" evidence="1">
    <location>
        <begin position="42"/>
        <end position="60"/>
    </location>
</feature>
<sequence length="111" mass="11950">MRSILSPSCSRRIYARRAVLSGLLLVAALMIHIISLEHGENFSSWLAAPAAIFAVAFTPLMRDVAINEARLTAFAGLRCNVLAYPVVFLTAGGLAPTLFAISVTQFLRSNS</sequence>
<geneLocation type="plasmid" evidence="2 3">
    <name>unnamed7</name>
</geneLocation>
<reference evidence="2 3" key="1">
    <citation type="submission" date="2023-08" db="EMBL/GenBank/DDBJ databases">
        <title>Pathogen: clinical or host-associated sample.</title>
        <authorList>
            <person name="Hergert J."/>
            <person name="Casey R."/>
            <person name="Wagner J."/>
            <person name="Young E.L."/>
            <person name="Oakeson K.F."/>
        </authorList>
    </citation>
    <scope>NUCLEOTIDE SEQUENCE [LARGE SCALE GENOMIC DNA]</scope>
    <source>
        <strain evidence="2 3">1760953</strain>
        <plasmid evidence="2 3">unnamed7</plasmid>
    </source>
</reference>
<keyword evidence="2" id="KW-0614">Plasmid</keyword>
<dbReference type="RefSeq" id="WP_306041792.1">
    <property type="nucleotide sequence ID" value="NZ_CP132309.1"/>
</dbReference>
<protein>
    <submittedName>
        <fullName evidence="2">Uncharacterized protein</fullName>
    </submittedName>
</protein>
<keyword evidence="1" id="KW-1133">Transmembrane helix</keyword>
<proteinExistence type="predicted"/>
<evidence type="ECO:0000256" key="1">
    <source>
        <dbReference type="SAM" id="Phobius"/>
    </source>
</evidence>
<dbReference type="AlphaFoldDB" id="A0AA50CU07"/>
<feature type="transmembrane region" description="Helical" evidence="1">
    <location>
        <begin position="18"/>
        <end position="36"/>
    </location>
</feature>
<dbReference type="Proteomes" id="UP001234585">
    <property type="component" value="Plasmid unnamed7"/>
</dbReference>
<evidence type="ECO:0000313" key="3">
    <source>
        <dbReference type="Proteomes" id="UP001234585"/>
    </source>
</evidence>
<organism evidence="2 3">
    <name type="scientific">Shinella sumterensis</name>
    <dbReference type="NCBI Taxonomy" id="1967501"/>
    <lineage>
        <taxon>Bacteria</taxon>
        <taxon>Pseudomonadati</taxon>
        <taxon>Pseudomonadota</taxon>
        <taxon>Alphaproteobacteria</taxon>
        <taxon>Hyphomicrobiales</taxon>
        <taxon>Rhizobiaceae</taxon>
        <taxon>Shinella</taxon>
    </lineage>
</organism>
<name>A0AA50CU07_9HYPH</name>
<accession>A0AA50CU07</accession>
<gene>
    <name evidence="2" type="ORF">Q9313_28610</name>
</gene>